<accession>A9MQW9</accession>
<dbReference type="KEGG" id="ses:SARI_01364"/>
<keyword evidence="3" id="KW-1185">Reference proteome</keyword>
<evidence type="ECO:0000313" key="2">
    <source>
        <dbReference type="EMBL" id="ABX21263.1"/>
    </source>
</evidence>
<dbReference type="AlphaFoldDB" id="A9MQW9"/>
<feature type="region of interest" description="Disordered" evidence="1">
    <location>
        <begin position="62"/>
        <end position="81"/>
    </location>
</feature>
<reference evidence="2 3" key="1">
    <citation type="submission" date="2007-11" db="EMBL/GenBank/DDBJ databases">
        <authorList>
            <consortium name="The Salmonella enterica serovar Arizonae Genome Sequencing Project"/>
            <person name="McClelland M."/>
            <person name="Sanderson E.K."/>
            <person name="Porwollik S."/>
            <person name="Spieth J."/>
            <person name="Clifton W.S."/>
            <person name="Fulton R."/>
            <person name="Chunyan W."/>
            <person name="Wollam A."/>
            <person name="Shah N."/>
            <person name="Pepin K."/>
            <person name="Bhonagiri V."/>
            <person name="Nash W."/>
            <person name="Johnson M."/>
            <person name="Thiruvilangam P."/>
            <person name="Wilson R."/>
        </authorList>
    </citation>
    <scope>NUCLEOTIDE SEQUENCE [LARGE SCALE GENOMIC DNA]</scope>
    <source>
        <strain evidence="3">ATCC BAA-731 / CDC346-86 / RSK2980</strain>
    </source>
</reference>
<dbReference type="HOGENOM" id="CLU_2107255_0_0_6"/>
<proteinExistence type="predicted"/>
<evidence type="ECO:0000256" key="1">
    <source>
        <dbReference type="SAM" id="MobiDB-lite"/>
    </source>
</evidence>
<evidence type="ECO:0000313" key="3">
    <source>
        <dbReference type="Proteomes" id="UP000002084"/>
    </source>
</evidence>
<name>A9MQW9_SALAR</name>
<sequence>MVNGNTIFVRSHLQHPQQTRRRNKPCQRTASVIVQAGDADAVVDQHIRVILQVRRVAGWGDINPYRQIGPPTRSKRKKPEGSILRTIKPTSSICAKNYQAKSVRFVAAITGDEVA</sequence>
<dbReference type="EMBL" id="CP000880">
    <property type="protein sequence ID" value="ABX21263.1"/>
    <property type="molecule type" value="Genomic_DNA"/>
</dbReference>
<organism evidence="2 3">
    <name type="scientific">Salmonella arizonae (strain ATCC BAA-731 / CDC346-86 / RSK2980)</name>
    <dbReference type="NCBI Taxonomy" id="41514"/>
    <lineage>
        <taxon>Bacteria</taxon>
        <taxon>Pseudomonadati</taxon>
        <taxon>Pseudomonadota</taxon>
        <taxon>Gammaproteobacteria</taxon>
        <taxon>Enterobacterales</taxon>
        <taxon>Enterobacteriaceae</taxon>
        <taxon>Salmonella</taxon>
    </lineage>
</organism>
<gene>
    <name evidence="2" type="ordered locus">SARI_01364</name>
</gene>
<protein>
    <submittedName>
        <fullName evidence="2">Uncharacterized protein</fullName>
    </submittedName>
</protein>
<dbReference type="Proteomes" id="UP000002084">
    <property type="component" value="Chromosome"/>
</dbReference>